<organism evidence="2 3">
    <name type="scientific">Candidatus Thiomargarita nelsonii</name>
    <dbReference type="NCBI Taxonomy" id="1003181"/>
    <lineage>
        <taxon>Bacteria</taxon>
        <taxon>Pseudomonadati</taxon>
        <taxon>Pseudomonadota</taxon>
        <taxon>Gammaproteobacteria</taxon>
        <taxon>Thiotrichales</taxon>
        <taxon>Thiotrichaceae</taxon>
        <taxon>Thiomargarita</taxon>
    </lineage>
</organism>
<protein>
    <submittedName>
        <fullName evidence="2">Secreted protein</fullName>
    </submittedName>
</protein>
<keyword evidence="1" id="KW-0175">Coiled coil</keyword>
<evidence type="ECO:0000256" key="1">
    <source>
        <dbReference type="SAM" id="Coils"/>
    </source>
</evidence>
<reference evidence="2 3" key="1">
    <citation type="submission" date="2016-05" db="EMBL/GenBank/DDBJ databases">
        <title>Single-cell genome of chain-forming Candidatus Thiomargarita nelsonii and comparison to other large sulfur-oxidizing bacteria.</title>
        <authorList>
            <person name="Winkel M."/>
            <person name="Salman V."/>
            <person name="Woyke T."/>
            <person name="Schulz-Vogt H."/>
            <person name="Richter M."/>
            <person name="Flood B."/>
            <person name="Bailey J."/>
            <person name="Amann R."/>
            <person name="Mussmann M."/>
        </authorList>
    </citation>
    <scope>NUCLEOTIDE SEQUENCE [LARGE SCALE GENOMIC DNA]</scope>
    <source>
        <strain evidence="2 3">THI036</strain>
    </source>
</reference>
<feature type="coiled-coil region" evidence="1">
    <location>
        <begin position="35"/>
        <end position="72"/>
    </location>
</feature>
<dbReference type="AlphaFoldDB" id="A0A176RTN8"/>
<proteinExistence type="predicted"/>
<name>A0A176RTN8_9GAMM</name>
<evidence type="ECO:0000313" key="3">
    <source>
        <dbReference type="Proteomes" id="UP000076962"/>
    </source>
</evidence>
<gene>
    <name evidence="2" type="ORF">THIOM_005260</name>
</gene>
<keyword evidence="3" id="KW-1185">Reference proteome</keyword>
<sequence>MQKISIVLTLAWLVIVFTVPPRAAYAERVACGTPKECYEKAMAKLQKALDIVEAQHVENEHIQRKVAELERKNALAFGVVKSDGNKYSGTSNWKSTYDSNYKRYEITITGENYYYLDYMTSVTPAGDIRFCKTVSVSSKLLVECYDKNGMLATSSFAFVTFKPR</sequence>
<accession>A0A176RTN8</accession>
<evidence type="ECO:0000313" key="2">
    <source>
        <dbReference type="EMBL" id="OAD19122.1"/>
    </source>
</evidence>
<dbReference type="Proteomes" id="UP000076962">
    <property type="component" value="Unassembled WGS sequence"/>
</dbReference>
<comment type="caution">
    <text evidence="2">The sequence shown here is derived from an EMBL/GenBank/DDBJ whole genome shotgun (WGS) entry which is preliminary data.</text>
</comment>
<dbReference type="EMBL" id="LUTY01002936">
    <property type="protein sequence ID" value="OAD19122.1"/>
    <property type="molecule type" value="Genomic_DNA"/>
</dbReference>